<accession>A0A164QQT3</accession>
<gene>
    <name evidence="1" type="ORF">SISNIDRAFT_525047</name>
</gene>
<dbReference type="AlphaFoldDB" id="A0A164QQT3"/>
<dbReference type="Proteomes" id="UP000076722">
    <property type="component" value="Unassembled WGS sequence"/>
</dbReference>
<evidence type="ECO:0000313" key="2">
    <source>
        <dbReference type="Proteomes" id="UP000076722"/>
    </source>
</evidence>
<name>A0A164QQT3_9AGAM</name>
<keyword evidence="2" id="KW-1185">Reference proteome</keyword>
<sequence>MNSPLLSLLRTNPEIVKSIMTSLLDDVEKSFDNKSAEEASPVALTWASISTEFSAFVRSNPDLWNTIWLHWPTRTIRLYSKVSRPLTLNIRLDTQKITKIARQHRKQWAPFLQTKLIHDRVGTMKIAIDDGHAMTTALGRTLNTPSITLTSFTLLLGKNVRVVPQLLSGYAPRLHTLRVDSAIAYKLQAFYESLQHLELHLGANNSSTIYLSETLKHMTKLKTLVLVGSPELSQLPVPRRPPHPLRLPALESLTIKDMCDKRGALYTKYIKSSVL</sequence>
<organism evidence="1 2">
    <name type="scientific">Sistotremastrum niveocremeum HHB9708</name>
    <dbReference type="NCBI Taxonomy" id="1314777"/>
    <lineage>
        <taxon>Eukaryota</taxon>
        <taxon>Fungi</taxon>
        <taxon>Dikarya</taxon>
        <taxon>Basidiomycota</taxon>
        <taxon>Agaricomycotina</taxon>
        <taxon>Agaricomycetes</taxon>
        <taxon>Sistotremastrales</taxon>
        <taxon>Sistotremastraceae</taxon>
        <taxon>Sertulicium</taxon>
        <taxon>Sertulicium niveocremeum</taxon>
    </lineage>
</organism>
<evidence type="ECO:0000313" key="1">
    <source>
        <dbReference type="EMBL" id="KZS89880.1"/>
    </source>
</evidence>
<proteinExistence type="predicted"/>
<dbReference type="EMBL" id="KV419424">
    <property type="protein sequence ID" value="KZS89880.1"/>
    <property type="molecule type" value="Genomic_DNA"/>
</dbReference>
<reference evidence="1 2" key="1">
    <citation type="journal article" date="2016" name="Mol. Biol. Evol.">
        <title>Comparative Genomics of Early-Diverging Mushroom-Forming Fungi Provides Insights into the Origins of Lignocellulose Decay Capabilities.</title>
        <authorList>
            <person name="Nagy L.G."/>
            <person name="Riley R."/>
            <person name="Tritt A."/>
            <person name="Adam C."/>
            <person name="Daum C."/>
            <person name="Floudas D."/>
            <person name="Sun H."/>
            <person name="Yadav J.S."/>
            <person name="Pangilinan J."/>
            <person name="Larsson K.H."/>
            <person name="Matsuura K."/>
            <person name="Barry K."/>
            <person name="Labutti K."/>
            <person name="Kuo R."/>
            <person name="Ohm R.A."/>
            <person name="Bhattacharya S.S."/>
            <person name="Shirouzu T."/>
            <person name="Yoshinaga Y."/>
            <person name="Martin F.M."/>
            <person name="Grigoriev I.V."/>
            <person name="Hibbett D.S."/>
        </authorList>
    </citation>
    <scope>NUCLEOTIDE SEQUENCE [LARGE SCALE GENOMIC DNA]</scope>
    <source>
        <strain evidence="1 2">HHB9708</strain>
    </source>
</reference>
<evidence type="ECO:0008006" key="3">
    <source>
        <dbReference type="Google" id="ProtNLM"/>
    </source>
</evidence>
<protein>
    <recommendedName>
        <fullName evidence="3">F-box domain-containing protein</fullName>
    </recommendedName>
</protein>